<dbReference type="AlphaFoldDB" id="A0AAV5QRV3"/>
<feature type="compositionally biased region" description="Polar residues" evidence="1">
    <location>
        <begin position="19"/>
        <end position="31"/>
    </location>
</feature>
<sequence length="64" mass="6929">MSASDANTTILLTECGSMILNNDNDNNQTEESSSDMRGEVEVDIAKLDTMLESSIPMATFVKAK</sequence>
<evidence type="ECO:0000313" key="2">
    <source>
        <dbReference type="EMBL" id="GMM37474.1"/>
    </source>
</evidence>
<evidence type="ECO:0000256" key="1">
    <source>
        <dbReference type="SAM" id="MobiDB-lite"/>
    </source>
</evidence>
<name>A0AAV5QRV3_9ASCO</name>
<dbReference type="RefSeq" id="XP_064854470.1">
    <property type="nucleotide sequence ID" value="XM_064998398.1"/>
</dbReference>
<proteinExistence type="predicted"/>
<protein>
    <submittedName>
        <fullName evidence="2">Uncharacterized protein</fullName>
    </submittedName>
</protein>
<organism evidence="2 3">
    <name type="scientific">Saccharomycopsis crataegensis</name>
    <dbReference type="NCBI Taxonomy" id="43959"/>
    <lineage>
        <taxon>Eukaryota</taxon>
        <taxon>Fungi</taxon>
        <taxon>Dikarya</taxon>
        <taxon>Ascomycota</taxon>
        <taxon>Saccharomycotina</taxon>
        <taxon>Saccharomycetes</taxon>
        <taxon>Saccharomycopsidaceae</taxon>
        <taxon>Saccharomycopsis</taxon>
    </lineage>
</organism>
<keyword evidence="3" id="KW-1185">Reference proteome</keyword>
<dbReference type="GeneID" id="90075449"/>
<evidence type="ECO:0000313" key="3">
    <source>
        <dbReference type="Proteomes" id="UP001360560"/>
    </source>
</evidence>
<reference evidence="2 3" key="1">
    <citation type="journal article" date="2023" name="Elife">
        <title>Identification of key yeast species and microbe-microbe interactions impacting larval growth of Drosophila in the wild.</title>
        <authorList>
            <person name="Mure A."/>
            <person name="Sugiura Y."/>
            <person name="Maeda R."/>
            <person name="Honda K."/>
            <person name="Sakurai N."/>
            <person name="Takahashi Y."/>
            <person name="Watada M."/>
            <person name="Katoh T."/>
            <person name="Gotoh A."/>
            <person name="Gotoh Y."/>
            <person name="Taniguchi I."/>
            <person name="Nakamura K."/>
            <person name="Hayashi T."/>
            <person name="Katayama T."/>
            <person name="Uemura T."/>
            <person name="Hattori Y."/>
        </authorList>
    </citation>
    <scope>NUCLEOTIDE SEQUENCE [LARGE SCALE GENOMIC DNA]</scope>
    <source>
        <strain evidence="2 3">SC-9</strain>
    </source>
</reference>
<dbReference type="EMBL" id="BTFZ01000012">
    <property type="protein sequence ID" value="GMM37474.1"/>
    <property type="molecule type" value="Genomic_DNA"/>
</dbReference>
<accession>A0AAV5QRV3</accession>
<dbReference type="Proteomes" id="UP001360560">
    <property type="component" value="Unassembled WGS sequence"/>
</dbReference>
<feature type="region of interest" description="Disordered" evidence="1">
    <location>
        <begin position="19"/>
        <end position="38"/>
    </location>
</feature>
<comment type="caution">
    <text evidence="2">The sequence shown here is derived from an EMBL/GenBank/DDBJ whole genome shotgun (WGS) entry which is preliminary data.</text>
</comment>
<gene>
    <name evidence="2" type="ORF">DASC09_047990</name>
</gene>